<dbReference type="KEGG" id="nhu:H0264_28905"/>
<name>A0A7D6VGQ3_9NOCA</name>
<proteinExistence type="predicted"/>
<protein>
    <submittedName>
        <fullName evidence="2">Uncharacterized protein</fullName>
    </submittedName>
</protein>
<organism evidence="2 3">
    <name type="scientific">Nocardia huaxiensis</name>
    <dbReference type="NCBI Taxonomy" id="2755382"/>
    <lineage>
        <taxon>Bacteria</taxon>
        <taxon>Bacillati</taxon>
        <taxon>Actinomycetota</taxon>
        <taxon>Actinomycetes</taxon>
        <taxon>Mycobacteriales</taxon>
        <taxon>Nocardiaceae</taxon>
        <taxon>Nocardia</taxon>
    </lineage>
</organism>
<feature type="compositionally biased region" description="Low complexity" evidence="1">
    <location>
        <begin position="299"/>
        <end position="315"/>
    </location>
</feature>
<feature type="region of interest" description="Disordered" evidence="1">
    <location>
        <begin position="1"/>
        <end position="22"/>
    </location>
</feature>
<dbReference type="Proteomes" id="UP000515512">
    <property type="component" value="Chromosome"/>
</dbReference>
<evidence type="ECO:0000313" key="3">
    <source>
        <dbReference type="Proteomes" id="UP000515512"/>
    </source>
</evidence>
<evidence type="ECO:0000313" key="2">
    <source>
        <dbReference type="EMBL" id="QLY29270.1"/>
    </source>
</evidence>
<feature type="region of interest" description="Disordered" evidence="1">
    <location>
        <begin position="231"/>
        <end position="315"/>
    </location>
</feature>
<sequence length="315" mass="35294">MSDKHTRFWSSDTPHQASGRESAEVERNWAQLWQLFFQVMRQIERATADGSVRLTRGQRKELLAQAMEAQRQFAYETTNTQAWYQHRSHEYQQESHAAHTRARAGASAQEQAKATAYLSGLRASIEHTVHDTVLTPEQRGQVVQALGAVDSDPSKPLARNLFEPVSGREAVRARYAAAASEQRVVQHREELAATATGDAQPASGEIAQLRREHARRFDDLAGRLDKLEERLTELRPRETATANGHAPRAKHEARQRPRQHPAVQQDNGAKAYAEATVDADYGQPEPQYAEQAEHAEPRQQATAQAEQTAQMQAEA</sequence>
<dbReference type="EMBL" id="CP059399">
    <property type="protein sequence ID" value="QLY29270.1"/>
    <property type="molecule type" value="Genomic_DNA"/>
</dbReference>
<accession>A0A7D6VGQ3</accession>
<reference evidence="2 3" key="1">
    <citation type="submission" date="2020-07" db="EMBL/GenBank/DDBJ databases">
        <authorList>
            <person name="Zhuang K."/>
            <person name="Ran Y."/>
        </authorList>
    </citation>
    <scope>NUCLEOTIDE SEQUENCE [LARGE SCALE GENOMIC DNA]</scope>
    <source>
        <strain evidence="2 3">WCH-YHL-001</strain>
    </source>
</reference>
<keyword evidence="3" id="KW-1185">Reference proteome</keyword>
<gene>
    <name evidence="2" type="ORF">H0264_28905</name>
</gene>
<evidence type="ECO:0000256" key="1">
    <source>
        <dbReference type="SAM" id="MobiDB-lite"/>
    </source>
</evidence>
<dbReference type="RefSeq" id="WP_181580475.1">
    <property type="nucleotide sequence ID" value="NZ_CP059399.1"/>
</dbReference>
<dbReference type="AlphaFoldDB" id="A0A7D6VGQ3"/>